<reference key="1">
    <citation type="journal article" date="2007" name="Nature">
        <title>The medaka draft genome and insights into vertebrate genome evolution.</title>
        <authorList>
            <person name="Kasahara M."/>
            <person name="Naruse K."/>
            <person name="Sasaki S."/>
            <person name="Nakatani Y."/>
            <person name="Qu W."/>
            <person name="Ahsan B."/>
            <person name="Yamada T."/>
            <person name="Nagayasu Y."/>
            <person name="Doi K."/>
            <person name="Kasai Y."/>
            <person name="Jindo T."/>
            <person name="Kobayashi D."/>
            <person name="Shimada A."/>
            <person name="Toyoda A."/>
            <person name="Kuroki Y."/>
            <person name="Fujiyama A."/>
            <person name="Sasaki T."/>
            <person name="Shimizu A."/>
            <person name="Asakawa S."/>
            <person name="Shimizu N."/>
            <person name="Hashimoto S."/>
            <person name="Yang J."/>
            <person name="Lee Y."/>
            <person name="Matsushima K."/>
            <person name="Sugano S."/>
            <person name="Sakaizumi M."/>
            <person name="Narita T."/>
            <person name="Ohishi K."/>
            <person name="Haga S."/>
            <person name="Ohta F."/>
            <person name="Nomoto H."/>
            <person name="Nogata K."/>
            <person name="Morishita T."/>
            <person name="Endo T."/>
            <person name="Shin-I T."/>
            <person name="Takeda H."/>
            <person name="Morishita S."/>
            <person name="Kohara Y."/>
        </authorList>
    </citation>
    <scope>NUCLEOTIDE SEQUENCE [LARGE SCALE GENOMIC DNA]</scope>
    <source>
        <strain>Hd-rR</strain>
    </source>
</reference>
<evidence type="ECO:0000313" key="2">
    <source>
        <dbReference type="Proteomes" id="UP000265180"/>
    </source>
</evidence>
<evidence type="ECO:0000313" key="1">
    <source>
        <dbReference type="Ensembl" id="ENSORLP00020033967.1"/>
    </source>
</evidence>
<reference evidence="1 2" key="2">
    <citation type="submission" date="2017-04" db="EMBL/GenBank/DDBJ databases">
        <title>CpG methylation of centromeres and impact of large insertions on vertebrate speciation.</title>
        <authorList>
            <person name="Ichikawa K."/>
            <person name="Yoshimura J."/>
            <person name="Morishita S."/>
        </authorList>
    </citation>
    <scope>NUCLEOTIDE SEQUENCE</scope>
    <source>
        <strain evidence="1 2">HNI</strain>
    </source>
</reference>
<protein>
    <submittedName>
        <fullName evidence="1">Uncharacterized protein</fullName>
    </submittedName>
</protein>
<accession>A0A3P9MLZ9</accession>
<organism evidence="1 2">
    <name type="scientific">Oryzias latipes</name>
    <name type="common">Japanese rice fish</name>
    <name type="synonym">Japanese killifish</name>
    <dbReference type="NCBI Taxonomy" id="8090"/>
    <lineage>
        <taxon>Eukaryota</taxon>
        <taxon>Metazoa</taxon>
        <taxon>Chordata</taxon>
        <taxon>Craniata</taxon>
        <taxon>Vertebrata</taxon>
        <taxon>Euteleostomi</taxon>
        <taxon>Actinopterygii</taxon>
        <taxon>Neopterygii</taxon>
        <taxon>Teleostei</taxon>
        <taxon>Neoteleostei</taxon>
        <taxon>Acanthomorphata</taxon>
        <taxon>Ovalentaria</taxon>
        <taxon>Atherinomorphae</taxon>
        <taxon>Beloniformes</taxon>
        <taxon>Adrianichthyidae</taxon>
        <taxon>Oryziinae</taxon>
        <taxon>Oryzias</taxon>
    </lineage>
</organism>
<sequence>QRKHNRFNRKKKKVNLIFHTCGTPPPSCSEQEVPAAPKKPNSHRLLLRIKQLLSHSICQNNNSCSARHCISSVCILTQR</sequence>
<reference evidence="1" key="4">
    <citation type="submission" date="2025-09" db="UniProtKB">
        <authorList>
            <consortium name="Ensembl"/>
        </authorList>
    </citation>
    <scope>IDENTIFICATION</scope>
    <source>
        <strain evidence="1">HNI</strain>
    </source>
</reference>
<reference evidence="1" key="3">
    <citation type="submission" date="2025-08" db="UniProtKB">
        <authorList>
            <consortium name="Ensembl"/>
        </authorList>
    </citation>
    <scope>IDENTIFICATION</scope>
    <source>
        <strain evidence="1">HNI</strain>
    </source>
</reference>
<proteinExistence type="predicted"/>
<dbReference type="AlphaFoldDB" id="A0A3P9MLZ9"/>
<dbReference type="Proteomes" id="UP000265180">
    <property type="component" value="Chromosome 19"/>
</dbReference>
<dbReference type="Ensembl" id="ENSORLT00020028278.1">
    <property type="protein sequence ID" value="ENSORLP00020033967.1"/>
    <property type="gene ID" value="ENSORLG00020020222.1"/>
</dbReference>
<name>A0A3P9MLZ9_ORYLA</name>